<evidence type="ECO:0000313" key="2">
    <source>
        <dbReference type="EMBL" id="MQX12604.1"/>
    </source>
</evidence>
<evidence type="ECO:0000256" key="1">
    <source>
        <dbReference type="SAM" id="SignalP"/>
    </source>
</evidence>
<dbReference type="AlphaFoldDB" id="A0A844AHE0"/>
<gene>
    <name evidence="2" type="ORF">GHK48_31455</name>
</gene>
<proteinExistence type="predicted"/>
<feature type="signal peptide" evidence="1">
    <location>
        <begin position="1"/>
        <end position="21"/>
    </location>
</feature>
<evidence type="ECO:0000313" key="3">
    <source>
        <dbReference type="Proteomes" id="UP000466694"/>
    </source>
</evidence>
<dbReference type="Proteomes" id="UP000466694">
    <property type="component" value="Unassembled WGS sequence"/>
</dbReference>
<dbReference type="RefSeq" id="WP_037431927.1">
    <property type="nucleotide sequence ID" value="NZ_BJNI01000082.1"/>
</dbReference>
<name>A0A844AHE0_RHIFR</name>
<dbReference type="EMBL" id="WISZ01000237">
    <property type="protein sequence ID" value="MQX12604.1"/>
    <property type="molecule type" value="Genomic_DNA"/>
</dbReference>
<sequence>MRILVTTFAVFALAAAPCAWDSDPREPSALAALFASPALQANARAIRPTAGMQGASAAAGISEASVDYRW</sequence>
<comment type="caution">
    <text evidence="2">The sequence shown here is derived from an EMBL/GenBank/DDBJ whole genome shotgun (WGS) entry which is preliminary data.</text>
</comment>
<accession>A0A844AHE0</accession>
<reference evidence="2 3" key="1">
    <citation type="journal article" date="2013" name="Genome Biol.">
        <title>Comparative genomics of the core and accessory genomes of 48 Sinorhizobium strains comprising five genospecies.</title>
        <authorList>
            <person name="Sugawara M."/>
            <person name="Epstein B."/>
            <person name="Badgley B.D."/>
            <person name="Unno T."/>
            <person name="Xu L."/>
            <person name="Reese J."/>
            <person name="Gyaneshwar P."/>
            <person name="Denny R."/>
            <person name="Mudge J."/>
            <person name="Bharti A.K."/>
            <person name="Farmer A.D."/>
            <person name="May G.D."/>
            <person name="Woodward J.E."/>
            <person name="Medigue C."/>
            <person name="Vallenet D."/>
            <person name="Lajus A."/>
            <person name="Rouy Z."/>
            <person name="Martinez-Vaz B."/>
            <person name="Tiffin P."/>
            <person name="Young N.D."/>
            <person name="Sadowsky M.J."/>
        </authorList>
    </citation>
    <scope>NUCLEOTIDE SEQUENCE [LARGE SCALE GENOMIC DNA]</scope>
    <source>
        <strain evidence="2 3">USDA205</strain>
    </source>
</reference>
<feature type="chain" id="PRO_5033025733" evidence="1">
    <location>
        <begin position="22"/>
        <end position="70"/>
    </location>
</feature>
<organism evidence="2 3">
    <name type="scientific">Rhizobium fredii</name>
    <name type="common">Sinorhizobium fredii</name>
    <dbReference type="NCBI Taxonomy" id="380"/>
    <lineage>
        <taxon>Bacteria</taxon>
        <taxon>Pseudomonadati</taxon>
        <taxon>Pseudomonadota</taxon>
        <taxon>Alphaproteobacteria</taxon>
        <taxon>Hyphomicrobiales</taxon>
        <taxon>Rhizobiaceae</taxon>
        <taxon>Sinorhizobium/Ensifer group</taxon>
        <taxon>Sinorhizobium</taxon>
    </lineage>
</organism>
<protein>
    <submittedName>
        <fullName evidence="2">Uncharacterized protein</fullName>
    </submittedName>
</protein>
<keyword evidence="1" id="KW-0732">Signal</keyword>